<feature type="transmembrane region" description="Helical" evidence="5">
    <location>
        <begin position="21"/>
        <end position="41"/>
    </location>
</feature>
<dbReference type="GO" id="GO:0000030">
    <property type="term" value="F:mannosyltransferase activity"/>
    <property type="evidence" value="ECO:0007669"/>
    <property type="project" value="TreeGrafter"/>
</dbReference>
<dbReference type="Proteomes" id="UP000419144">
    <property type="component" value="Unassembled WGS sequence"/>
</dbReference>
<evidence type="ECO:0000256" key="1">
    <source>
        <dbReference type="ARBA" id="ARBA00022737"/>
    </source>
</evidence>
<keyword evidence="5" id="KW-0812">Transmembrane</keyword>
<dbReference type="GO" id="GO:0030968">
    <property type="term" value="P:endoplasmic reticulum unfolded protein response"/>
    <property type="evidence" value="ECO:0007669"/>
    <property type="project" value="TreeGrafter"/>
</dbReference>
<feature type="transmembrane region" description="Helical" evidence="5">
    <location>
        <begin position="417"/>
        <end position="437"/>
    </location>
</feature>
<evidence type="ECO:0000259" key="6">
    <source>
        <dbReference type="Pfam" id="PF08409"/>
    </source>
</evidence>
<evidence type="ECO:0000313" key="7">
    <source>
        <dbReference type="EMBL" id="GET88490.1"/>
    </source>
</evidence>
<dbReference type="AlphaFoldDB" id="A0A640KFJ7"/>
<dbReference type="InterPro" id="IPR011990">
    <property type="entry name" value="TPR-like_helical_dom_sf"/>
</dbReference>
<evidence type="ECO:0000256" key="4">
    <source>
        <dbReference type="SAM" id="MobiDB-lite"/>
    </source>
</evidence>
<keyword evidence="3 5" id="KW-0472">Membrane</keyword>
<comment type="caution">
    <text evidence="7">The sequence shown here is derived from an EMBL/GenBank/DDBJ whole genome shotgun (WGS) entry which is preliminary data.</text>
</comment>
<feature type="transmembrane region" description="Helical" evidence="5">
    <location>
        <begin position="196"/>
        <end position="213"/>
    </location>
</feature>
<dbReference type="EMBL" id="BLBS01000029">
    <property type="protein sequence ID" value="GET88490.1"/>
    <property type="molecule type" value="Genomic_DNA"/>
</dbReference>
<feature type="transmembrane region" description="Helical" evidence="5">
    <location>
        <begin position="121"/>
        <end position="141"/>
    </location>
</feature>
<dbReference type="InterPro" id="IPR052346">
    <property type="entry name" value="O-mannosyl-transferase_TMTC"/>
</dbReference>
<accession>A0A640KFJ7</accession>
<reference evidence="7" key="1">
    <citation type="submission" date="2019-11" db="EMBL/GenBank/DDBJ databases">
        <title>Leishmania tarentolae CDS.</title>
        <authorList>
            <person name="Goto Y."/>
            <person name="Yamagishi J."/>
        </authorList>
    </citation>
    <scope>NUCLEOTIDE SEQUENCE [LARGE SCALE GENOMIC DNA]</scope>
    <source>
        <strain evidence="7">Parrot Tar II</strain>
    </source>
</reference>
<evidence type="ECO:0000256" key="5">
    <source>
        <dbReference type="SAM" id="Phobius"/>
    </source>
</evidence>
<feature type="transmembrane region" description="Helical" evidence="5">
    <location>
        <begin position="389"/>
        <end position="411"/>
    </location>
</feature>
<evidence type="ECO:0000313" key="8">
    <source>
        <dbReference type="Proteomes" id="UP000419144"/>
    </source>
</evidence>
<feature type="transmembrane region" description="Helical" evidence="5">
    <location>
        <begin position="296"/>
        <end position="313"/>
    </location>
</feature>
<dbReference type="PANTHER" id="PTHR44227:SF3">
    <property type="entry name" value="PROTEIN O-MANNOSYL-TRANSFERASE TMTC4"/>
    <property type="match status" value="1"/>
</dbReference>
<feature type="domain" description="DUF1736" evidence="6">
    <location>
        <begin position="325"/>
        <end position="397"/>
    </location>
</feature>
<organism evidence="7 8">
    <name type="scientific">Leishmania tarentolae</name>
    <name type="common">Sauroleishmania tarentolae</name>
    <dbReference type="NCBI Taxonomy" id="5689"/>
    <lineage>
        <taxon>Eukaryota</taxon>
        <taxon>Discoba</taxon>
        <taxon>Euglenozoa</taxon>
        <taxon>Kinetoplastea</taxon>
        <taxon>Metakinetoplastina</taxon>
        <taxon>Trypanosomatida</taxon>
        <taxon>Trypanosomatidae</taxon>
        <taxon>Leishmaniinae</taxon>
        <taxon>Leishmania</taxon>
        <taxon>lizard Leishmania</taxon>
    </lineage>
</organism>
<dbReference type="VEuPathDB" id="TriTrypDB:LtaPh_2202200"/>
<keyword evidence="8" id="KW-1185">Reference proteome</keyword>
<dbReference type="OrthoDB" id="19588at2759"/>
<name>A0A640KFJ7_LEITA</name>
<feature type="transmembrane region" description="Helical" evidence="5">
    <location>
        <begin position="449"/>
        <end position="468"/>
    </location>
</feature>
<feature type="transmembrane region" description="Helical" evidence="5">
    <location>
        <begin position="161"/>
        <end position="184"/>
    </location>
</feature>
<proteinExistence type="predicted"/>
<keyword evidence="5" id="KW-1133">Transmembrane helix</keyword>
<feature type="transmembrane region" description="Helical" evidence="5">
    <location>
        <begin position="343"/>
        <end position="368"/>
    </location>
</feature>
<dbReference type="GO" id="GO:0035269">
    <property type="term" value="P:protein O-linked glycosylation via mannose"/>
    <property type="evidence" value="ECO:0007669"/>
    <property type="project" value="TreeGrafter"/>
</dbReference>
<keyword evidence="2" id="KW-0802">TPR repeat</keyword>
<feature type="region of interest" description="Disordered" evidence="4">
    <location>
        <begin position="701"/>
        <end position="731"/>
    </location>
</feature>
<sequence length="893" mass="100974">MTMKKNPAKRPLVAETTPWRLVCSFDVYLHALLLLIAATIFSNGVRGKMVFDDDSAIIENADSYADKTSLASIFYNDFWGIQIDRLDSNKSYRPIIVLTFRIQHWLMGYHHSPAFLRSFNYIIAYFNTCLLFYLARLYVYIAAPSAKLFATNATTQSFTDVLASPAHAVPFVAAVLFLVHPVHVDAVTSIVGRCELLYCFFGLIGFFCIHRYLNHAYETTRGKSVGAVPSANGLKTSLECGKPTQKRLFTERYLVFSVGAVVVSVLCKDSAITLTAVYGVHACVMYACGRCQKRHSLLVIVLSTVELLGYFTFRREFVGNLDLRNSPRISLSEQPQLFVPKGLFHWISIRWLILVTNLKLLFFPTALCNEYSYNCIPHVYNMQDPRVPSLLAITGAAVVTVLGLLIGTFVYRSRVALAGLIAFLWMSIAYTPVSHLFVTIGTFIAERCLYVSSIGSVLLITFIVASPGLHHGAVPRYFYLLLILCAGWGVFSHRRNDDWQSNEHLSRAAIRTCPNSGKAHFQLAAAVAARENFVTPEVVALIRRSLELDPSSSKGYYYLALYELQSNDTRKAYEYLRKCMSDLSSYAECGHVYEKVRSVLYPEMTESERYVDLATTTSRDSFKASYFRMAGMIALQQEAKPCLAKSLLHRALTRWNKAHVYWVSDDIRREPGLLTHCNTLYWYEQSVLQCEKQLMTRDAKSARVEETEGDDDYAPLGSSPPSRKLAPRTPQDAVDQATIAAEHFRHCGTDWHNFLSGPAYNYNTIPNRMEEYLTVAHSTWSLVTHFTHYTAVNTPERHTLLLTSLDIMLRLYCHCSALTRDDYVKKKVDRLFHDHMQEFAQKWAVARTPLVSDIKKTVHTLRVAPSLSVAEKEWLGRLLATSPCASELSLFAL</sequence>
<dbReference type="Gene3D" id="1.25.40.10">
    <property type="entry name" value="Tetratricopeptide repeat domain"/>
    <property type="match status" value="1"/>
</dbReference>
<gene>
    <name evidence="7" type="ORF">LtaPh_2202200</name>
</gene>
<evidence type="ECO:0000256" key="3">
    <source>
        <dbReference type="ARBA" id="ARBA00023136"/>
    </source>
</evidence>
<dbReference type="Pfam" id="PF08409">
    <property type="entry name" value="TMTC_DUF1736"/>
    <property type="match status" value="1"/>
</dbReference>
<dbReference type="PANTHER" id="PTHR44227">
    <property type="match status" value="1"/>
</dbReference>
<dbReference type="InterPro" id="IPR013618">
    <property type="entry name" value="TMTC_DUF1736"/>
</dbReference>
<protein>
    <recommendedName>
        <fullName evidence="6">DUF1736 domain-containing protein</fullName>
    </recommendedName>
</protein>
<dbReference type="GO" id="GO:0005783">
    <property type="term" value="C:endoplasmic reticulum"/>
    <property type="evidence" value="ECO:0007669"/>
    <property type="project" value="TreeGrafter"/>
</dbReference>
<dbReference type="SUPFAM" id="SSF48452">
    <property type="entry name" value="TPR-like"/>
    <property type="match status" value="1"/>
</dbReference>
<keyword evidence="1" id="KW-0677">Repeat</keyword>
<evidence type="ECO:0000256" key="2">
    <source>
        <dbReference type="ARBA" id="ARBA00022803"/>
    </source>
</evidence>